<comment type="similarity">
    <text evidence="2">Belongs to the ABC-4 integral membrane protein family. HrtB subfamily.</text>
</comment>
<evidence type="ECO:0000256" key="10">
    <source>
        <dbReference type="ARBA" id="ARBA00024973"/>
    </source>
</evidence>
<dbReference type="InterPro" id="IPR003838">
    <property type="entry name" value="ABC3_permease_C"/>
</dbReference>
<feature type="transmembrane region" description="Helical" evidence="11">
    <location>
        <begin position="15"/>
        <end position="39"/>
    </location>
</feature>
<keyword evidence="9 11" id="KW-0472">Membrane</keyword>
<dbReference type="STRING" id="1293598.IV56_GL000286"/>
<keyword evidence="5" id="KW-0813">Transport</keyword>
<dbReference type="Proteomes" id="UP000050969">
    <property type="component" value="Unassembled WGS sequence"/>
</dbReference>
<sequence>MFLALKEIKHEKLRYGLIIGMIVLISYLVYFLSGLAFGLAQQNTQAIDSWQIQRVVLNKDANVNMSQSMLTTKEASQLKLTDKEAYLGQAPVVVNASNRQKDSAQFVGLERQQFIAKNLKLTSGHKVEAANQIVADDQLEQDGYKLGDKVKLNSLSQKYEIVGFTHNAKLSVAPVVYGDLSIWRTLKNLPDSFKAGAVVSQSASYRAKGSDLSTYTIKAFINKLPGYSAQNTTFTFMIVFLMLISLIVIAVFLYILTIQKIQNYAVLRAQGVPAKVLVRSTLGQATILVVSGLVIGAALTGLTAVAIPTAVPISFNMPILAGVTVGILITGLIGALIPVRVITRVDPMTVIGG</sequence>
<evidence type="ECO:0000256" key="5">
    <source>
        <dbReference type="ARBA" id="ARBA00022448"/>
    </source>
</evidence>
<evidence type="ECO:0000256" key="3">
    <source>
        <dbReference type="ARBA" id="ARBA00011131"/>
    </source>
</evidence>
<name>A0A0R2MSH2_9LACO</name>
<evidence type="ECO:0000313" key="13">
    <source>
        <dbReference type="EMBL" id="KRO15195.1"/>
    </source>
</evidence>
<feature type="transmembrane region" description="Helical" evidence="11">
    <location>
        <begin position="234"/>
        <end position="256"/>
    </location>
</feature>
<evidence type="ECO:0000256" key="11">
    <source>
        <dbReference type="SAM" id="Phobius"/>
    </source>
</evidence>
<evidence type="ECO:0000313" key="14">
    <source>
        <dbReference type="Proteomes" id="UP000050969"/>
    </source>
</evidence>
<evidence type="ECO:0000256" key="1">
    <source>
        <dbReference type="ARBA" id="ARBA00004651"/>
    </source>
</evidence>
<feature type="transmembrane region" description="Helical" evidence="11">
    <location>
        <begin position="319"/>
        <end position="339"/>
    </location>
</feature>
<dbReference type="RefSeq" id="WP_054776697.1">
    <property type="nucleotide sequence ID" value="NZ_BBBX01000003.1"/>
</dbReference>
<dbReference type="OrthoDB" id="384327at2"/>
<feature type="transmembrane region" description="Helical" evidence="11">
    <location>
        <begin position="285"/>
        <end position="307"/>
    </location>
</feature>
<evidence type="ECO:0000256" key="2">
    <source>
        <dbReference type="ARBA" id="ARBA00008697"/>
    </source>
</evidence>
<keyword evidence="8 11" id="KW-1133">Transmembrane helix</keyword>
<reference evidence="13 14" key="1">
    <citation type="journal article" date="2015" name="Genome Announc.">
        <title>Expanding the biotechnology potential of lactobacilli through comparative genomics of 213 strains and associated genera.</title>
        <authorList>
            <person name="Sun Z."/>
            <person name="Harris H.M."/>
            <person name="McCann A."/>
            <person name="Guo C."/>
            <person name="Argimon S."/>
            <person name="Zhang W."/>
            <person name="Yang X."/>
            <person name="Jeffery I.B."/>
            <person name="Cooney J.C."/>
            <person name="Kagawa T.F."/>
            <person name="Liu W."/>
            <person name="Song Y."/>
            <person name="Salvetti E."/>
            <person name="Wrobel A."/>
            <person name="Rasinkangas P."/>
            <person name="Parkhill J."/>
            <person name="Rea M.C."/>
            <person name="O'Sullivan O."/>
            <person name="Ritari J."/>
            <person name="Douillard F.P."/>
            <person name="Paul Ross R."/>
            <person name="Yang R."/>
            <person name="Briner A.E."/>
            <person name="Felis G.E."/>
            <person name="de Vos W.M."/>
            <person name="Barrangou R."/>
            <person name="Klaenhammer T.R."/>
            <person name="Caufield P.W."/>
            <person name="Cui Y."/>
            <person name="Zhang H."/>
            <person name="O'Toole P.W."/>
        </authorList>
    </citation>
    <scope>NUCLEOTIDE SEQUENCE [LARGE SCALE GENOMIC DNA]</scope>
    <source>
        <strain evidence="13 14">DSM 24301</strain>
    </source>
</reference>
<evidence type="ECO:0000256" key="6">
    <source>
        <dbReference type="ARBA" id="ARBA00022475"/>
    </source>
</evidence>
<comment type="caution">
    <text evidence="13">The sequence shown here is derived from an EMBL/GenBank/DDBJ whole genome shotgun (WGS) entry which is preliminary data.</text>
</comment>
<proteinExistence type="inferred from homology"/>
<gene>
    <name evidence="13" type="ORF">IV56_GL000286</name>
</gene>
<dbReference type="AlphaFoldDB" id="A0A0R2MSH2"/>
<keyword evidence="6" id="KW-1003">Cell membrane</keyword>
<evidence type="ECO:0000256" key="8">
    <source>
        <dbReference type="ARBA" id="ARBA00022989"/>
    </source>
</evidence>
<evidence type="ECO:0000256" key="9">
    <source>
        <dbReference type="ARBA" id="ARBA00023136"/>
    </source>
</evidence>
<evidence type="ECO:0000256" key="7">
    <source>
        <dbReference type="ARBA" id="ARBA00022692"/>
    </source>
</evidence>
<dbReference type="EMBL" id="JQCE01000075">
    <property type="protein sequence ID" value="KRO15195.1"/>
    <property type="molecule type" value="Genomic_DNA"/>
</dbReference>
<dbReference type="InterPro" id="IPR051125">
    <property type="entry name" value="ABC-4/HrtB_transporter"/>
</dbReference>
<evidence type="ECO:0000256" key="4">
    <source>
        <dbReference type="ARBA" id="ARBA00016962"/>
    </source>
</evidence>
<dbReference type="GO" id="GO:0005886">
    <property type="term" value="C:plasma membrane"/>
    <property type="evidence" value="ECO:0007669"/>
    <property type="project" value="UniProtKB-SubCell"/>
</dbReference>
<comment type="function">
    <text evidence="10">Part of the ABC transporter complex hrt involved in hemin import. Responsible for the translocation of the substrate across the membrane.</text>
</comment>
<dbReference type="PANTHER" id="PTHR43738">
    <property type="entry name" value="ABC TRANSPORTER, MEMBRANE PROTEIN"/>
    <property type="match status" value="1"/>
</dbReference>
<feature type="domain" description="ABC3 transporter permease C-terminal" evidence="12">
    <location>
        <begin position="236"/>
        <end position="347"/>
    </location>
</feature>
<comment type="subunit">
    <text evidence="3">The complex is composed of two ATP-binding proteins (HrtA), two transmembrane proteins (HrtB) and a solute-binding protein.</text>
</comment>
<comment type="subcellular location">
    <subcellularLocation>
        <location evidence="1">Cell membrane</location>
        <topology evidence="1">Multi-pass membrane protein</topology>
    </subcellularLocation>
</comment>
<evidence type="ECO:0000259" key="12">
    <source>
        <dbReference type="Pfam" id="PF02687"/>
    </source>
</evidence>
<dbReference type="PANTHER" id="PTHR43738:SF1">
    <property type="entry name" value="HEMIN TRANSPORT SYSTEM PERMEASE PROTEIN HRTB-RELATED"/>
    <property type="match status" value="1"/>
</dbReference>
<dbReference type="PATRIC" id="fig|1293598.4.peg.305"/>
<keyword evidence="7 11" id="KW-0812">Transmembrane</keyword>
<protein>
    <recommendedName>
        <fullName evidence="4">Putative hemin transport system permease protein HrtB</fullName>
    </recommendedName>
</protein>
<accession>A0A0R2MSH2</accession>
<dbReference type="Pfam" id="PF02687">
    <property type="entry name" value="FtsX"/>
    <property type="match status" value="1"/>
</dbReference>
<organism evidence="13 14">
    <name type="scientific">Lacticaseibacillus saniviri JCM 17471 = DSM 24301</name>
    <dbReference type="NCBI Taxonomy" id="1293598"/>
    <lineage>
        <taxon>Bacteria</taxon>
        <taxon>Bacillati</taxon>
        <taxon>Bacillota</taxon>
        <taxon>Bacilli</taxon>
        <taxon>Lactobacillales</taxon>
        <taxon>Lactobacillaceae</taxon>
        <taxon>Lacticaseibacillus</taxon>
    </lineage>
</organism>
<keyword evidence="14" id="KW-1185">Reference proteome</keyword>